<proteinExistence type="predicted"/>
<dbReference type="Proteomes" id="UP001221898">
    <property type="component" value="Unassembled WGS sequence"/>
</dbReference>
<protein>
    <submittedName>
        <fullName evidence="2">Uncharacterized protein</fullName>
    </submittedName>
</protein>
<organism evidence="2 3">
    <name type="scientific">Aldrovandia affinis</name>
    <dbReference type="NCBI Taxonomy" id="143900"/>
    <lineage>
        <taxon>Eukaryota</taxon>
        <taxon>Metazoa</taxon>
        <taxon>Chordata</taxon>
        <taxon>Craniata</taxon>
        <taxon>Vertebrata</taxon>
        <taxon>Euteleostomi</taxon>
        <taxon>Actinopterygii</taxon>
        <taxon>Neopterygii</taxon>
        <taxon>Teleostei</taxon>
        <taxon>Notacanthiformes</taxon>
        <taxon>Halosauridae</taxon>
        <taxon>Aldrovandia</taxon>
    </lineage>
</organism>
<evidence type="ECO:0000313" key="3">
    <source>
        <dbReference type="Proteomes" id="UP001221898"/>
    </source>
</evidence>
<feature type="non-terminal residue" evidence="2">
    <location>
        <position position="331"/>
    </location>
</feature>
<evidence type="ECO:0000313" key="2">
    <source>
        <dbReference type="EMBL" id="KAJ8388248.1"/>
    </source>
</evidence>
<sequence>LNTILNKPEANTFVFPRANYTNLPKQIHANVEYVYQEGDINQPSQFLSAILTVSGLPTTIAPMTRTSVAQTVSGIMPSPEAATTIEPPTIFGIVVIYIQFVFHTIKPVPTESEILILVNTLLNARVRRLNNPVKLDNVTYDKLSENSFAIKLSYQISNVSMSENTGLRKETEKRIQDSANNLLNTMLGQPDANPFVFPTANYVNMPQKIQANLTYVFRDGDINQPSNFLSAILAISGLATTAAPTTTTSPVLLLITGSGGSFPGWALAIIIPCGIAIILLPFWILLCCLLCGCCAAMKRRLRKRRSYNVQQYRIHPQSGMYPAQQYRIHPL</sequence>
<dbReference type="EMBL" id="JAINUG010000197">
    <property type="protein sequence ID" value="KAJ8388248.1"/>
    <property type="molecule type" value="Genomic_DNA"/>
</dbReference>
<keyword evidence="1" id="KW-1133">Transmembrane helix</keyword>
<accession>A0AAD7RQE3</accession>
<keyword evidence="1" id="KW-0812">Transmembrane</keyword>
<dbReference type="AlphaFoldDB" id="A0AAD7RQE3"/>
<reference evidence="2" key="1">
    <citation type="journal article" date="2023" name="Science">
        <title>Genome structures resolve the early diversification of teleost fishes.</title>
        <authorList>
            <person name="Parey E."/>
            <person name="Louis A."/>
            <person name="Montfort J."/>
            <person name="Bouchez O."/>
            <person name="Roques C."/>
            <person name="Iampietro C."/>
            <person name="Lluch J."/>
            <person name="Castinel A."/>
            <person name="Donnadieu C."/>
            <person name="Desvignes T."/>
            <person name="Floi Bucao C."/>
            <person name="Jouanno E."/>
            <person name="Wen M."/>
            <person name="Mejri S."/>
            <person name="Dirks R."/>
            <person name="Jansen H."/>
            <person name="Henkel C."/>
            <person name="Chen W.J."/>
            <person name="Zahm M."/>
            <person name="Cabau C."/>
            <person name="Klopp C."/>
            <person name="Thompson A.W."/>
            <person name="Robinson-Rechavi M."/>
            <person name="Braasch I."/>
            <person name="Lecointre G."/>
            <person name="Bobe J."/>
            <person name="Postlethwait J.H."/>
            <person name="Berthelot C."/>
            <person name="Roest Crollius H."/>
            <person name="Guiguen Y."/>
        </authorList>
    </citation>
    <scope>NUCLEOTIDE SEQUENCE</scope>
    <source>
        <strain evidence="2">NC1722</strain>
    </source>
</reference>
<keyword evidence="3" id="KW-1185">Reference proteome</keyword>
<comment type="caution">
    <text evidence="2">The sequence shown here is derived from an EMBL/GenBank/DDBJ whole genome shotgun (WGS) entry which is preliminary data.</text>
</comment>
<feature type="transmembrane region" description="Helical" evidence="1">
    <location>
        <begin position="265"/>
        <end position="297"/>
    </location>
</feature>
<keyword evidence="1" id="KW-0472">Membrane</keyword>
<gene>
    <name evidence="2" type="ORF">AAFF_G00135090</name>
</gene>
<name>A0AAD7RQE3_9TELE</name>
<evidence type="ECO:0000256" key="1">
    <source>
        <dbReference type="SAM" id="Phobius"/>
    </source>
</evidence>